<dbReference type="EMBL" id="SRSC01000001">
    <property type="protein sequence ID" value="TGU75142.1"/>
    <property type="molecule type" value="Genomic_DNA"/>
</dbReference>
<feature type="binding site" evidence="10 14">
    <location>
        <begin position="196"/>
        <end position="197"/>
    </location>
    <ligand>
        <name>substrate</name>
    </ligand>
</feature>
<comment type="catalytic activity">
    <reaction evidence="1 10 11">
        <text>D-ribulose 5-phosphate = D-xylulose 5-phosphate</text>
        <dbReference type="Rhea" id="RHEA:13677"/>
        <dbReference type="ChEBI" id="CHEBI:57737"/>
        <dbReference type="ChEBI" id="CHEBI:58121"/>
        <dbReference type="EC" id="5.1.3.1"/>
    </reaction>
</comment>
<dbReference type="AlphaFoldDB" id="A0A4V3P0D2"/>
<keyword evidence="13" id="KW-0170">Cobalt</keyword>
<dbReference type="Gene3D" id="3.20.20.70">
    <property type="entry name" value="Aldolase class I"/>
    <property type="match status" value="1"/>
</dbReference>
<dbReference type="FunFam" id="3.20.20.70:FF:000004">
    <property type="entry name" value="Ribulose-phosphate 3-epimerase"/>
    <property type="match status" value="1"/>
</dbReference>
<dbReference type="GO" id="GO:0005737">
    <property type="term" value="C:cytoplasm"/>
    <property type="evidence" value="ECO:0007669"/>
    <property type="project" value="UniProtKB-ARBA"/>
</dbReference>
<protein>
    <recommendedName>
        <fullName evidence="7 10">Ribulose-phosphate 3-epimerase</fullName>
        <ecNumber evidence="7 10">5.1.3.1</ecNumber>
    </recommendedName>
</protein>
<keyword evidence="9 10" id="KW-0413">Isomerase</keyword>
<keyword evidence="10 11" id="KW-0119">Carbohydrate metabolism</keyword>
<dbReference type="InterPro" id="IPR000056">
    <property type="entry name" value="Ribul_P_3_epim-like"/>
</dbReference>
<dbReference type="Proteomes" id="UP000306416">
    <property type="component" value="Unassembled WGS sequence"/>
</dbReference>
<comment type="cofactor">
    <cofactor evidence="10 13">
        <name>a divalent metal cation</name>
        <dbReference type="ChEBI" id="CHEBI:60240"/>
    </cofactor>
    <text evidence="10 13">Binds 1 divalent metal cation per subunit.</text>
</comment>
<name>A0A4V3P0D2_9BACT</name>
<feature type="active site" description="Proton donor" evidence="10 12">
    <location>
        <position position="174"/>
    </location>
</feature>
<dbReference type="PROSITE" id="PS01085">
    <property type="entry name" value="RIBUL_P_3_EPIMER_1"/>
    <property type="match status" value="1"/>
</dbReference>
<dbReference type="NCBIfam" id="NF004076">
    <property type="entry name" value="PRK05581.1-4"/>
    <property type="match status" value="1"/>
</dbReference>
<comment type="cofactor">
    <cofactor evidence="4">
        <name>Zn(2+)</name>
        <dbReference type="ChEBI" id="CHEBI:29105"/>
    </cofactor>
</comment>
<dbReference type="NCBIfam" id="TIGR01163">
    <property type="entry name" value="rpe"/>
    <property type="match status" value="1"/>
</dbReference>
<feature type="binding site" evidence="10 13">
    <location>
        <position position="34"/>
    </location>
    <ligand>
        <name>a divalent metal cation</name>
        <dbReference type="ChEBI" id="CHEBI:60240"/>
    </ligand>
</feature>
<comment type="pathway">
    <text evidence="10">Carbohydrate degradation.</text>
</comment>
<evidence type="ECO:0000313" key="15">
    <source>
        <dbReference type="EMBL" id="TGU75142.1"/>
    </source>
</evidence>
<dbReference type="InterPro" id="IPR026019">
    <property type="entry name" value="Ribul_P_3_epim"/>
</dbReference>
<dbReference type="CDD" id="cd00429">
    <property type="entry name" value="RPE"/>
    <property type="match status" value="1"/>
</dbReference>
<evidence type="ECO:0000256" key="10">
    <source>
        <dbReference type="HAMAP-Rule" id="MF_02227"/>
    </source>
</evidence>
<evidence type="ECO:0000256" key="1">
    <source>
        <dbReference type="ARBA" id="ARBA00001782"/>
    </source>
</evidence>
<evidence type="ECO:0000256" key="12">
    <source>
        <dbReference type="PIRSR" id="PIRSR001461-1"/>
    </source>
</evidence>
<comment type="cofactor">
    <cofactor evidence="3">
        <name>Co(2+)</name>
        <dbReference type="ChEBI" id="CHEBI:48828"/>
    </cofactor>
</comment>
<dbReference type="GO" id="GO:0019323">
    <property type="term" value="P:pentose catabolic process"/>
    <property type="evidence" value="ECO:0007669"/>
    <property type="project" value="UniProtKB-UniRule"/>
</dbReference>
<evidence type="ECO:0000256" key="7">
    <source>
        <dbReference type="ARBA" id="ARBA00013188"/>
    </source>
</evidence>
<gene>
    <name evidence="10" type="primary">rpe</name>
    <name evidence="15" type="ORF">E4633_06735</name>
</gene>
<comment type="caution">
    <text evidence="15">The sequence shown here is derived from an EMBL/GenBank/DDBJ whole genome shotgun (WGS) entry which is preliminary data.</text>
</comment>
<dbReference type="PANTHER" id="PTHR11749">
    <property type="entry name" value="RIBULOSE-5-PHOSPHATE-3-EPIMERASE"/>
    <property type="match status" value="1"/>
</dbReference>
<keyword evidence="8 10" id="KW-0479">Metal-binding</keyword>
<comment type="function">
    <text evidence="10">Catalyzes the reversible epimerization of D-ribulose 5-phosphate to D-xylulose 5-phosphate.</text>
</comment>
<dbReference type="Pfam" id="PF00834">
    <property type="entry name" value="Ribul_P_3_epim"/>
    <property type="match status" value="1"/>
</dbReference>
<keyword evidence="13" id="KW-0862">Zinc</keyword>
<evidence type="ECO:0000313" key="16">
    <source>
        <dbReference type="Proteomes" id="UP000306416"/>
    </source>
</evidence>
<dbReference type="EC" id="5.1.3.1" evidence="7 10"/>
<proteinExistence type="inferred from homology"/>
<evidence type="ECO:0000256" key="11">
    <source>
        <dbReference type="PIRNR" id="PIRNR001461"/>
    </source>
</evidence>
<feature type="binding site" evidence="10 14">
    <location>
        <position position="7"/>
    </location>
    <ligand>
        <name>substrate</name>
    </ligand>
</feature>
<sequence>MKKIAPSILSADFARLGEEIKAIEAAGADYVHVDVMDGQFVPNITIGPLIVEAARRATTLPLDVHLMIVDPDRYIPDFAKAGSDIIVVHAEATNHLHRTVQLIKSFGKKAGVSLNPATPLNVLDYVMEELDLILLMTVNPGFGGQSFIEACIPKIQALRSTMDRRGIEAELEVDGGVKIDNIARIAHAGADVFVAGSAVFNSPDYAATIAELKKRAKEPVL</sequence>
<dbReference type="SUPFAM" id="SSF51366">
    <property type="entry name" value="Ribulose-phoshate binding barrel"/>
    <property type="match status" value="1"/>
</dbReference>
<accession>A0A4V3P0D2</accession>
<keyword evidence="16" id="KW-1185">Reference proteome</keyword>
<feature type="binding site" evidence="10 13">
    <location>
        <position position="65"/>
    </location>
    <ligand>
        <name>a divalent metal cation</name>
        <dbReference type="ChEBI" id="CHEBI:60240"/>
    </ligand>
</feature>
<keyword evidence="13" id="KW-0464">Manganese</keyword>
<feature type="binding site" evidence="10 13">
    <location>
        <position position="32"/>
    </location>
    <ligand>
        <name>a divalent metal cation</name>
        <dbReference type="ChEBI" id="CHEBI:60240"/>
    </ligand>
</feature>
<feature type="active site" description="Proton acceptor" evidence="10 12">
    <location>
        <position position="34"/>
    </location>
</feature>
<feature type="binding site" evidence="14">
    <location>
        <position position="176"/>
    </location>
    <ligand>
        <name>substrate</name>
    </ligand>
</feature>
<evidence type="ECO:0000256" key="3">
    <source>
        <dbReference type="ARBA" id="ARBA00001941"/>
    </source>
</evidence>
<feature type="binding site" evidence="10">
    <location>
        <begin position="174"/>
        <end position="176"/>
    </location>
    <ligand>
        <name>substrate</name>
    </ligand>
</feature>
<comment type="cofactor">
    <cofactor evidence="2">
        <name>Mn(2+)</name>
        <dbReference type="ChEBI" id="CHEBI:29035"/>
    </cofactor>
</comment>
<feature type="binding site" evidence="10 14">
    <location>
        <begin position="141"/>
        <end position="144"/>
    </location>
    <ligand>
        <name>substrate</name>
    </ligand>
</feature>
<organism evidence="15 16">
    <name type="scientific">Geomonas terrae</name>
    <dbReference type="NCBI Taxonomy" id="2562681"/>
    <lineage>
        <taxon>Bacteria</taxon>
        <taxon>Pseudomonadati</taxon>
        <taxon>Thermodesulfobacteriota</taxon>
        <taxon>Desulfuromonadia</taxon>
        <taxon>Geobacterales</taxon>
        <taxon>Geobacteraceae</taxon>
        <taxon>Geomonas</taxon>
    </lineage>
</organism>
<evidence type="ECO:0000256" key="14">
    <source>
        <dbReference type="PIRSR" id="PIRSR001461-3"/>
    </source>
</evidence>
<dbReference type="PIRSF" id="PIRSF001461">
    <property type="entry name" value="RPE"/>
    <property type="match status" value="1"/>
</dbReference>
<evidence type="ECO:0000256" key="5">
    <source>
        <dbReference type="ARBA" id="ARBA00001954"/>
    </source>
</evidence>
<dbReference type="InterPro" id="IPR013785">
    <property type="entry name" value="Aldolase_TIM"/>
</dbReference>
<dbReference type="InterPro" id="IPR011060">
    <property type="entry name" value="RibuloseP-bd_barrel"/>
</dbReference>
<reference evidence="15 16" key="1">
    <citation type="submission" date="2019-04" db="EMBL/GenBank/DDBJ databases">
        <title>Geobacter oryzae sp. nov., ferric-reducing bacteria isolated from paddy soil.</title>
        <authorList>
            <person name="Xu Z."/>
            <person name="Masuda Y."/>
            <person name="Itoh H."/>
            <person name="Senoo K."/>
        </authorList>
    </citation>
    <scope>NUCLEOTIDE SEQUENCE [LARGE SCALE GENOMIC DNA]</scope>
    <source>
        <strain evidence="15 16">Red111</strain>
    </source>
</reference>
<evidence type="ECO:0000256" key="6">
    <source>
        <dbReference type="ARBA" id="ARBA00009541"/>
    </source>
</evidence>
<comment type="similarity">
    <text evidence="6 10 11">Belongs to the ribulose-phosphate 3-epimerase family.</text>
</comment>
<dbReference type="GO" id="GO:0046872">
    <property type="term" value="F:metal ion binding"/>
    <property type="evidence" value="ECO:0007669"/>
    <property type="project" value="UniProtKB-UniRule"/>
</dbReference>
<dbReference type="GO" id="GO:0004750">
    <property type="term" value="F:D-ribulose-phosphate 3-epimerase activity"/>
    <property type="evidence" value="ECO:0007669"/>
    <property type="project" value="UniProtKB-UniRule"/>
</dbReference>
<evidence type="ECO:0000256" key="4">
    <source>
        <dbReference type="ARBA" id="ARBA00001947"/>
    </source>
</evidence>
<comment type="cofactor">
    <cofactor evidence="5">
        <name>Fe(2+)</name>
        <dbReference type="ChEBI" id="CHEBI:29033"/>
    </cofactor>
</comment>
<evidence type="ECO:0000256" key="8">
    <source>
        <dbReference type="ARBA" id="ARBA00022723"/>
    </source>
</evidence>
<dbReference type="HAMAP" id="MF_02227">
    <property type="entry name" value="RPE"/>
    <property type="match status" value="1"/>
</dbReference>
<dbReference type="PROSITE" id="PS01086">
    <property type="entry name" value="RIBUL_P_3_EPIMER_2"/>
    <property type="match status" value="1"/>
</dbReference>
<evidence type="ECO:0000256" key="2">
    <source>
        <dbReference type="ARBA" id="ARBA00001936"/>
    </source>
</evidence>
<dbReference type="GO" id="GO:0006098">
    <property type="term" value="P:pentose-phosphate shunt"/>
    <property type="evidence" value="ECO:0007669"/>
    <property type="project" value="UniProtKB-UniRule"/>
</dbReference>
<feature type="binding site" evidence="10 14">
    <location>
        <position position="65"/>
    </location>
    <ligand>
        <name>substrate</name>
    </ligand>
</feature>
<feature type="binding site" evidence="10 13">
    <location>
        <position position="174"/>
    </location>
    <ligand>
        <name>a divalent metal cation</name>
        <dbReference type="ChEBI" id="CHEBI:60240"/>
    </ligand>
</feature>
<evidence type="ECO:0000256" key="13">
    <source>
        <dbReference type="PIRSR" id="PIRSR001461-2"/>
    </source>
</evidence>
<dbReference type="RefSeq" id="WP_135869449.1">
    <property type="nucleotide sequence ID" value="NZ_SRSC01000001.1"/>
</dbReference>
<evidence type="ECO:0000256" key="9">
    <source>
        <dbReference type="ARBA" id="ARBA00023235"/>
    </source>
</evidence>